<keyword evidence="6" id="KW-1185">Reference proteome</keyword>
<dbReference type="PANTHER" id="PTHR15574:SF39">
    <property type="entry name" value="DDB1- AND CUL4-ASSOCIATED FACTOR 6"/>
    <property type="match status" value="1"/>
</dbReference>
<proteinExistence type="predicted"/>
<feature type="compositionally biased region" description="Low complexity" evidence="4">
    <location>
        <begin position="328"/>
        <end position="353"/>
    </location>
</feature>
<feature type="region of interest" description="Disordered" evidence="4">
    <location>
        <begin position="462"/>
        <end position="535"/>
    </location>
</feature>
<evidence type="ECO:0000313" key="6">
    <source>
        <dbReference type="Proteomes" id="UP000735302"/>
    </source>
</evidence>
<evidence type="ECO:0000313" key="5">
    <source>
        <dbReference type="EMBL" id="GFN77902.1"/>
    </source>
</evidence>
<protein>
    <submittedName>
        <fullName evidence="5">Ddb1- and cul4-associated factor 6-like</fullName>
    </submittedName>
</protein>
<dbReference type="Gene3D" id="2.130.10.10">
    <property type="entry name" value="YVTN repeat-like/Quinoprotein amine dehydrogenase"/>
    <property type="match status" value="2"/>
</dbReference>
<dbReference type="SMART" id="SM00320">
    <property type="entry name" value="WD40"/>
    <property type="match status" value="6"/>
</dbReference>
<dbReference type="EMBL" id="BLXT01000512">
    <property type="protein sequence ID" value="GFN77902.1"/>
    <property type="molecule type" value="Genomic_DNA"/>
</dbReference>
<dbReference type="GO" id="GO:0005737">
    <property type="term" value="C:cytoplasm"/>
    <property type="evidence" value="ECO:0007669"/>
    <property type="project" value="TreeGrafter"/>
</dbReference>
<feature type="repeat" description="WD" evidence="3">
    <location>
        <begin position="1229"/>
        <end position="1261"/>
    </location>
</feature>
<dbReference type="InterPro" id="IPR045151">
    <property type="entry name" value="DCAF8"/>
</dbReference>
<dbReference type="GO" id="GO:0080008">
    <property type="term" value="C:Cul4-RING E3 ubiquitin ligase complex"/>
    <property type="evidence" value="ECO:0007669"/>
    <property type="project" value="TreeGrafter"/>
</dbReference>
<sequence>MYGLLGRREIQGIDTRFICKASTGLHFLQRMKLERKLCVHNGCVNTICWNEKGTLILSGSDDQHLAITDPFLGKNLVKFRSGHRSNIFSAKFMPSSMDKEVVSCSGSGEIFYTDIDREDTYGANRFDCHFGSTYKLLVVPNEAATFLSCGDDGTVRFFDLRTKTSCSKFSCEEDVLIHLRNAVTSMAVDPVIPYQLAISSSDGIVRLYDRRMLKPRDTHAMNDSLIFKFPPPMASIEQGGSNGGRQRYYRVTSLNFRPGSHDLLVNYSSENIYLFNTYDIKQQMKFSASEAAAQTTATCKVSIHASKGSTITSKRAEASPTGSSVEASSIKYPTKTSTPPSDDGSDSDSSPFKPIKRLRLRGDWSDTGPDAHPENEEPALTNNIMQRMSDLLTRMINNRTERGQADTRNERVEAREGQQEQSGENAPEALEEQEHSTPGQRSAAREEAASILRSVIYGSGQARTALNSSEREVTRTSISSEGMVSSDLSPQDVEIPAPSALGNDSECLQQLSGAGPTESSLDLGELDGSSRDQGQTQTSALLDHLSEKQQLLCQSANSNSDTDLLSLNEGKSGMKDEFIIHDSARLSSVEAEPVMENEVQVSPIDFVHEEKPENAEVNITETSTDVMLTDITSNELVCGQESIEVGHTVSESHLYHSRVPMCENAENNSFSSSSKTESSPQTVILNSTIMADGNTSPVSKTDQHADCQFDKPERTEKVFVLDKPGETCMQKGMSDIEDTPDAKSELARYENISENDASVIDEMSEDLQIIASGAVTSDREAQCIKGLTQKSVPDTVSKSVPMFTSAGSGAVELSHPTQPSSDSSSLSADSFSLASLWSSSSVTGVAIAEDGPGSTSQQTLNDLSTCSLASSVTETTISSQLEDKDLLWDPNRNHCPSAQTQLPILSPGEEQASQSLSFLIDDSSKKEDQSIQEFSGKGQETVTVGSKDNVAHFMTLSDSMPVPQRTTVKIEASDVQMQRENTLTETLQGKSNPSSNKGYQMNISSQPHKPCTSCHESPFVEGKGKGKGKSSEKQNLESTHSSSKTACFTPYNSGKMKVASDDNDSKASFYSAGTSSGSGGFKKESGFQSSGSERQRRYGHSLPPTGEFQLYGPDDENDDDDDDEYKVDGEHLSGRNKTSIHKPRPDKEKMSQAASKIQEMFRQKREAREQARMMRESQPKVFMKYSGHRNCRTMIKEANFYGDSFVMSGSDCGRILFWERETGQLVMYLDADKHVVNCVQPNPYAPILASSGIDYDVKIWSPSEQDCQFDELKATEIIQRNERMLEVTRDTVTVPAAFMLRILASLSQMRNGGNTSREQENASEPSSNQD</sequence>
<dbReference type="Proteomes" id="UP000735302">
    <property type="component" value="Unassembled WGS sequence"/>
</dbReference>
<dbReference type="InterPro" id="IPR036322">
    <property type="entry name" value="WD40_repeat_dom_sf"/>
</dbReference>
<dbReference type="SUPFAM" id="SSF50978">
    <property type="entry name" value="WD40 repeat-like"/>
    <property type="match status" value="1"/>
</dbReference>
<name>A0AAV3Y6T1_9GAST</name>
<evidence type="ECO:0000256" key="4">
    <source>
        <dbReference type="SAM" id="MobiDB-lite"/>
    </source>
</evidence>
<feature type="region of interest" description="Disordered" evidence="4">
    <location>
        <begin position="307"/>
        <end position="382"/>
    </location>
</feature>
<feature type="region of interest" description="Disordered" evidence="4">
    <location>
        <begin position="1071"/>
        <end position="1152"/>
    </location>
</feature>
<comment type="caution">
    <text evidence="5">The sequence shown here is derived from an EMBL/GenBank/DDBJ whole genome shotgun (WGS) entry which is preliminary data.</text>
</comment>
<feature type="compositionally biased region" description="Polar residues" evidence="4">
    <location>
        <begin position="1036"/>
        <end position="1051"/>
    </location>
</feature>
<dbReference type="InterPro" id="IPR015943">
    <property type="entry name" value="WD40/YVTN_repeat-like_dom_sf"/>
</dbReference>
<feature type="compositionally biased region" description="Polar residues" evidence="4">
    <location>
        <begin position="475"/>
        <end position="489"/>
    </location>
</feature>
<keyword evidence="1 3" id="KW-0853">WD repeat</keyword>
<evidence type="ECO:0000256" key="3">
    <source>
        <dbReference type="PROSITE-ProRule" id="PRU00221"/>
    </source>
</evidence>
<dbReference type="InterPro" id="IPR001680">
    <property type="entry name" value="WD40_rpt"/>
</dbReference>
<dbReference type="GO" id="GO:0045944">
    <property type="term" value="P:positive regulation of transcription by RNA polymerase II"/>
    <property type="evidence" value="ECO:0007669"/>
    <property type="project" value="TreeGrafter"/>
</dbReference>
<evidence type="ECO:0000256" key="1">
    <source>
        <dbReference type="ARBA" id="ARBA00022574"/>
    </source>
</evidence>
<evidence type="ECO:0000256" key="2">
    <source>
        <dbReference type="ARBA" id="ARBA00022737"/>
    </source>
</evidence>
<feature type="region of interest" description="Disordered" evidence="4">
    <location>
        <begin position="400"/>
        <end position="447"/>
    </location>
</feature>
<reference evidence="5 6" key="1">
    <citation type="journal article" date="2021" name="Elife">
        <title>Chloroplast acquisition without the gene transfer in kleptoplastic sea slugs, Plakobranchus ocellatus.</title>
        <authorList>
            <person name="Maeda T."/>
            <person name="Takahashi S."/>
            <person name="Yoshida T."/>
            <person name="Shimamura S."/>
            <person name="Takaki Y."/>
            <person name="Nagai Y."/>
            <person name="Toyoda A."/>
            <person name="Suzuki Y."/>
            <person name="Arimoto A."/>
            <person name="Ishii H."/>
            <person name="Satoh N."/>
            <person name="Nishiyama T."/>
            <person name="Hasebe M."/>
            <person name="Maruyama T."/>
            <person name="Minagawa J."/>
            <person name="Obokata J."/>
            <person name="Shigenobu S."/>
        </authorList>
    </citation>
    <scope>NUCLEOTIDE SEQUENCE [LARGE SCALE GENOMIC DNA]</scope>
</reference>
<organism evidence="5 6">
    <name type="scientific">Plakobranchus ocellatus</name>
    <dbReference type="NCBI Taxonomy" id="259542"/>
    <lineage>
        <taxon>Eukaryota</taxon>
        <taxon>Metazoa</taxon>
        <taxon>Spiralia</taxon>
        <taxon>Lophotrochozoa</taxon>
        <taxon>Mollusca</taxon>
        <taxon>Gastropoda</taxon>
        <taxon>Heterobranchia</taxon>
        <taxon>Euthyneura</taxon>
        <taxon>Panpulmonata</taxon>
        <taxon>Sacoglossa</taxon>
        <taxon>Placobranchoidea</taxon>
        <taxon>Plakobranchidae</taxon>
        <taxon>Plakobranchus</taxon>
    </lineage>
</organism>
<feature type="compositionally biased region" description="Basic and acidic residues" evidence="4">
    <location>
        <begin position="360"/>
        <end position="375"/>
    </location>
</feature>
<feature type="compositionally biased region" description="Polar residues" evidence="4">
    <location>
        <begin position="985"/>
        <end position="1007"/>
    </location>
</feature>
<feature type="region of interest" description="Disordered" evidence="4">
    <location>
        <begin position="1310"/>
        <end position="1330"/>
    </location>
</feature>
<feature type="region of interest" description="Disordered" evidence="4">
    <location>
        <begin position="985"/>
        <end position="1051"/>
    </location>
</feature>
<dbReference type="PANTHER" id="PTHR15574">
    <property type="entry name" value="WD REPEAT DOMAIN-CONTAINING FAMILY"/>
    <property type="match status" value="1"/>
</dbReference>
<feature type="compositionally biased region" description="Low complexity" evidence="4">
    <location>
        <begin position="518"/>
        <end position="527"/>
    </location>
</feature>
<gene>
    <name evidence="5" type="ORF">PoB_000440800</name>
</gene>
<dbReference type="PROSITE" id="PS50082">
    <property type="entry name" value="WD_REPEATS_2"/>
    <property type="match status" value="1"/>
</dbReference>
<keyword evidence="2" id="KW-0677">Repeat</keyword>
<dbReference type="Pfam" id="PF00400">
    <property type="entry name" value="WD40"/>
    <property type="match status" value="2"/>
</dbReference>
<feature type="compositionally biased region" description="Basic and acidic residues" evidence="4">
    <location>
        <begin position="400"/>
        <end position="418"/>
    </location>
</feature>
<feature type="compositionally biased region" description="Acidic residues" evidence="4">
    <location>
        <begin position="1113"/>
        <end position="1125"/>
    </location>
</feature>
<accession>A0AAV3Y6T1</accession>